<dbReference type="Proteomes" id="UP001172457">
    <property type="component" value="Chromosome 8"/>
</dbReference>
<protein>
    <submittedName>
        <fullName evidence="2">Uncharacterized protein</fullName>
    </submittedName>
</protein>
<sequence length="406" mass="44223">MDFQYRFLDTDEDLPIDKTLFTAVCNVAADPVLFCFSIFDLPLFLEATDWFREDSGENSFSCTLSIYFPFSIFSNIATAAVTVTVTAAAMGVVASTATVVVAGAAVASTDIGGGVGGGLGGGGGGLGRGGASPLGLKQFPMATQKDPAIIKILPTVNNLDTISNKWDGEWYPVPEIDNKTGPRSWPDLPRGSYRGSPSGPRSPLRNPLRIKNMRMISRCWDSKGLNAMLGAGKDILGESTFGDFGVMTRSLKTAEVINRKRLKIIQVTLVRASETLVRGSGFPKSQIRSSPIPENICKAHQRFFPSMANNTNSSYLSIGSQSKPPTLIREEFQQWKIQMINFLEGIHPRITEFLHNPPYIPIKLIPRVPAIATTAKSLNTINQSCKVIGMMKTKRWLALLPNARGY</sequence>
<feature type="region of interest" description="Disordered" evidence="1">
    <location>
        <begin position="175"/>
        <end position="206"/>
    </location>
</feature>
<feature type="compositionally biased region" description="Low complexity" evidence="1">
    <location>
        <begin position="188"/>
        <end position="206"/>
    </location>
</feature>
<reference evidence="2" key="1">
    <citation type="submission" date="2023-03" db="EMBL/GenBank/DDBJ databases">
        <title>Chromosome-scale reference genome and RAD-based genetic map of yellow starthistle (Centaurea solstitialis) reveal putative structural variation and QTLs associated with invader traits.</title>
        <authorList>
            <person name="Reatini B."/>
            <person name="Cang F.A."/>
            <person name="Jiang Q."/>
            <person name="Mckibben M.T.W."/>
            <person name="Barker M.S."/>
            <person name="Rieseberg L.H."/>
            <person name="Dlugosch K.M."/>
        </authorList>
    </citation>
    <scope>NUCLEOTIDE SEQUENCE</scope>
    <source>
        <strain evidence="2">CAN-66</strain>
        <tissue evidence="2">Leaf</tissue>
    </source>
</reference>
<evidence type="ECO:0000256" key="1">
    <source>
        <dbReference type="SAM" id="MobiDB-lite"/>
    </source>
</evidence>
<accession>A0AA38SKU2</accession>
<gene>
    <name evidence="2" type="ORF">OSB04_030974</name>
</gene>
<name>A0AA38SKU2_9ASTR</name>
<dbReference type="AlphaFoldDB" id="A0AA38SKU2"/>
<evidence type="ECO:0000313" key="3">
    <source>
        <dbReference type="Proteomes" id="UP001172457"/>
    </source>
</evidence>
<proteinExistence type="predicted"/>
<comment type="caution">
    <text evidence="2">The sequence shown here is derived from an EMBL/GenBank/DDBJ whole genome shotgun (WGS) entry which is preliminary data.</text>
</comment>
<evidence type="ECO:0000313" key="2">
    <source>
        <dbReference type="EMBL" id="KAJ9538241.1"/>
    </source>
</evidence>
<keyword evidence="3" id="KW-1185">Reference proteome</keyword>
<organism evidence="2 3">
    <name type="scientific">Centaurea solstitialis</name>
    <name type="common">yellow star-thistle</name>
    <dbReference type="NCBI Taxonomy" id="347529"/>
    <lineage>
        <taxon>Eukaryota</taxon>
        <taxon>Viridiplantae</taxon>
        <taxon>Streptophyta</taxon>
        <taxon>Embryophyta</taxon>
        <taxon>Tracheophyta</taxon>
        <taxon>Spermatophyta</taxon>
        <taxon>Magnoliopsida</taxon>
        <taxon>eudicotyledons</taxon>
        <taxon>Gunneridae</taxon>
        <taxon>Pentapetalae</taxon>
        <taxon>asterids</taxon>
        <taxon>campanulids</taxon>
        <taxon>Asterales</taxon>
        <taxon>Asteraceae</taxon>
        <taxon>Carduoideae</taxon>
        <taxon>Cardueae</taxon>
        <taxon>Centaureinae</taxon>
        <taxon>Centaurea</taxon>
    </lineage>
</organism>
<dbReference type="EMBL" id="JARYMX010000008">
    <property type="protein sequence ID" value="KAJ9538241.1"/>
    <property type="molecule type" value="Genomic_DNA"/>
</dbReference>